<evidence type="ECO:0000256" key="2">
    <source>
        <dbReference type="SAM" id="Phobius"/>
    </source>
</evidence>
<evidence type="ECO:0000313" key="3">
    <source>
        <dbReference type="EMBL" id="KAK3590886.1"/>
    </source>
</evidence>
<gene>
    <name evidence="3" type="ORF">CHS0354_020864</name>
</gene>
<sequence length="352" mass="39813">MHSFTDKFEWFLISGLVVLVATGMVINVVGKLRKGKVSKTTTNNLSHRNGGQTADNTSSTCIQNTEITHIPEGTRMVLTESKTSDNLTNFAINRSQEITRLNEKHLCSRGVDSANSAVRKVPIDSISISLCEKLQSDETNESNHGHEYDESNHGHEYDELEPIEDVVEQSYEYDMIEHSYIILRPPAITQLTKETREQFTIADSFSGHGNGRKKSPSRVDHSVFSFNVSKESTNDADCTDSNSDIGNRDYSNQAAPPSVVELTNSCLSSTMHSSNFSQERLYQKKRNYQSLKHDTYAPRSESSEFQAVPLLETNLDNPSTRITGHRRRQSCGTLYAELMDKYSFRRWKMCLY</sequence>
<feature type="region of interest" description="Disordered" evidence="1">
    <location>
        <begin position="37"/>
        <end position="58"/>
    </location>
</feature>
<feature type="transmembrane region" description="Helical" evidence="2">
    <location>
        <begin position="12"/>
        <end position="30"/>
    </location>
</feature>
<accession>A0AAE0SFA4</accession>
<dbReference type="EMBL" id="JAEAOA010001276">
    <property type="protein sequence ID" value="KAK3590886.1"/>
    <property type="molecule type" value="Genomic_DNA"/>
</dbReference>
<evidence type="ECO:0000313" key="4">
    <source>
        <dbReference type="Proteomes" id="UP001195483"/>
    </source>
</evidence>
<reference evidence="3" key="1">
    <citation type="journal article" date="2021" name="Genome Biol. Evol.">
        <title>A High-Quality Reference Genome for a Parasitic Bivalve with Doubly Uniparental Inheritance (Bivalvia: Unionida).</title>
        <authorList>
            <person name="Smith C.H."/>
        </authorList>
    </citation>
    <scope>NUCLEOTIDE SEQUENCE</scope>
    <source>
        <strain evidence="3">CHS0354</strain>
    </source>
</reference>
<dbReference type="Proteomes" id="UP001195483">
    <property type="component" value="Unassembled WGS sequence"/>
</dbReference>
<keyword evidence="2" id="KW-1133">Transmembrane helix</keyword>
<keyword evidence="2" id="KW-0472">Membrane</keyword>
<keyword evidence="2" id="KW-0812">Transmembrane</keyword>
<proteinExistence type="predicted"/>
<reference evidence="3" key="2">
    <citation type="journal article" date="2021" name="Genome Biol. Evol.">
        <title>Developing a high-quality reference genome for a parasitic bivalve with doubly uniparental inheritance (Bivalvia: Unionida).</title>
        <authorList>
            <person name="Smith C.H."/>
        </authorList>
    </citation>
    <scope>NUCLEOTIDE SEQUENCE</scope>
    <source>
        <strain evidence="3">CHS0354</strain>
        <tissue evidence="3">Mantle</tissue>
    </source>
</reference>
<evidence type="ECO:0000256" key="1">
    <source>
        <dbReference type="SAM" id="MobiDB-lite"/>
    </source>
</evidence>
<protein>
    <submittedName>
        <fullName evidence="3">Uncharacterized protein</fullName>
    </submittedName>
</protein>
<name>A0AAE0SFA4_9BIVA</name>
<feature type="region of interest" description="Disordered" evidence="1">
    <location>
        <begin position="231"/>
        <end position="254"/>
    </location>
</feature>
<keyword evidence="4" id="KW-1185">Reference proteome</keyword>
<comment type="caution">
    <text evidence="3">The sequence shown here is derived from an EMBL/GenBank/DDBJ whole genome shotgun (WGS) entry which is preliminary data.</text>
</comment>
<dbReference type="AlphaFoldDB" id="A0AAE0SFA4"/>
<reference evidence="3" key="3">
    <citation type="submission" date="2023-05" db="EMBL/GenBank/DDBJ databases">
        <authorList>
            <person name="Smith C.H."/>
        </authorList>
    </citation>
    <scope>NUCLEOTIDE SEQUENCE</scope>
    <source>
        <strain evidence="3">CHS0354</strain>
        <tissue evidence="3">Mantle</tissue>
    </source>
</reference>
<feature type="compositionally biased region" description="Polar residues" evidence="1">
    <location>
        <begin position="38"/>
        <end position="58"/>
    </location>
</feature>
<organism evidence="3 4">
    <name type="scientific">Potamilus streckersoni</name>
    <dbReference type="NCBI Taxonomy" id="2493646"/>
    <lineage>
        <taxon>Eukaryota</taxon>
        <taxon>Metazoa</taxon>
        <taxon>Spiralia</taxon>
        <taxon>Lophotrochozoa</taxon>
        <taxon>Mollusca</taxon>
        <taxon>Bivalvia</taxon>
        <taxon>Autobranchia</taxon>
        <taxon>Heteroconchia</taxon>
        <taxon>Palaeoheterodonta</taxon>
        <taxon>Unionida</taxon>
        <taxon>Unionoidea</taxon>
        <taxon>Unionidae</taxon>
        <taxon>Ambleminae</taxon>
        <taxon>Lampsilini</taxon>
        <taxon>Potamilus</taxon>
    </lineage>
</organism>